<evidence type="ECO:0000313" key="6">
    <source>
        <dbReference type="Proteomes" id="UP000280586"/>
    </source>
</evidence>
<accession>A0A9N7PMQ7</accession>
<dbReference type="GO" id="GO:0006260">
    <property type="term" value="P:DNA replication"/>
    <property type="evidence" value="ECO:0007669"/>
    <property type="project" value="UniProtKB-KW"/>
</dbReference>
<dbReference type="PROSITE" id="PS50076">
    <property type="entry name" value="DNAJ_2"/>
    <property type="match status" value="1"/>
</dbReference>
<dbReference type="KEGG" id="csep:CP523_14065"/>
<keyword evidence="1" id="KW-0235">DNA replication</keyword>
<dbReference type="SUPFAM" id="SSF48452">
    <property type="entry name" value="TPR-like"/>
    <property type="match status" value="1"/>
</dbReference>
<dbReference type="InterPro" id="IPR011990">
    <property type="entry name" value="TPR-like_helical_dom_sf"/>
</dbReference>
<feature type="compositionally biased region" description="Low complexity" evidence="2">
    <location>
        <begin position="148"/>
        <end position="157"/>
    </location>
</feature>
<name>A0A9N7PMQ7_CLOSE</name>
<feature type="region of interest" description="Disordered" evidence="2">
    <location>
        <begin position="148"/>
        <end position="177"/>
    </location>
</feature>
<gene>
    <name evidence="4" type="ORF">CP523_14065</name>
    <name evidence="5" type="ORF">NH397_06465</name>
</gene>
<keyword evidence="7" id="KW-1185">Reference proteome</keyword>
<dbReference type="EMBL" id="CP099799">
    <property type="protein sequence ID" value="USS02058.1"/>
    <property type="molecule type" value="Genomic_DNA"/>
</dbReference>
<sequence>MDPYKVLGVQPGASSDDIKNAYNNILANYNVNMNNLSINNSTEKALTDANIAYDLLINGNLYKEIRNLIEHNNFVLAESKLNLIDHRNSAEWNYLQGFISLKKGWFDTAVNHIKAATDLDPENPEYKDSLITLQSRANEIMNVYKQNNPKTNPPGGNNNMGGCPGGNTGGGGNGGMC</sequence>
<evidence type="ECO:0000313" key="5">
    <source>
        <dbReference type="EMBL" id="USS02058.1"/>
    </source>
</evidence>
<dbReference type="CDD" id="cd06257">
    <property type="entry name" value="DnaJ"/>
    <property type="match status" value="1"/>
</dbReference>
<reference evidence="4 6" key="1">
    <citation type="submission" date="2017-09" db="EMBL/GenBank/DDBJ databases">
        <authorList>
            <person name="Thomas P."/>
            <person name="Seyboldt C."/>
        </authorList>
    </citation>
    <scope>NUCLEOTIDE SEQUENCE [LARGE SCALE GENOMIC DNA]</scope>
    <source>
        <strain evidence="4 6">DSM 7534</strain>
    </source>
</reference>
<organism evidence="4 6">
    <name type="scientific">Clostridium septicum</name>
    <dbReference type="NCBI Taxonomy" id="1504"/>
    <lineage>
        <taxon>Bacteria</taxon>
        <taxon>Bacillati</taxon>
        <taxon>Bacillota</taxon>
        <taxon>Clostridia</taxon>
        <taxon>Eubacteriales</taxon>
        <taxon>Clostridiaceae</taxon>
        <taxon>Clostridium</taxon>
    </lineage>
</organism>
<dbReference type="Pfam" id="PF00226">
    <property type="entry name" value="DnaJ"/>
    <property type="match status" value="1"/>
</dbReference>
<dbReference type="RefSeq" id="WP_120140976.1">
    <property type="nucleotide sequence ID" value="NZ_CP023671.1"/>
</dbReference>
<feature type="domain" description="J" evidence="3">
    <location>
        <begin position="2"/>
        <end position="73"/>
    </location>
</feature>
<dbReference type="GeneID" id="303561809"/>
<dbReference type="EMBL" id="CP023671">
    <property type="protein sequence ID" value="AYE35462.1"/>
    <property type="molecule type" value="Genomic_DNA"/>
</dbReference>
<evidence type="ECO:0000313" key="7">
    <source>
        <dbReference type="Proteomes" id="UP001055437"/>
    </source>
</evidence>
<dbReference type="AlphaFoldDB" id="A0A9N7PMQ7"/>
<evidence type="ECO:0000313" key="4">
    <source>
        <dbReference type="EMBL" id="AYE35462.1"/>
    </source>
</evidence>
<dbReference type="Gene3D" id="1.10.287.110">
    <property type="entry name" value="DnaJ domain"/>
    <property type="match status" value="1"/>
</dbReference>
<proteinExistence type="predicted"/>
<dbReference type="Proteomes" id="UP000280586">
    <property type="component" value="Chromosome"/>
</dbReference>
<protein>
    <submittedName>
        <fullName evidence="4">ABC transporter substrate-binding protein</fullName>
    </submittedName>
    <submittedName>
        <fullName evidence="5">J domain-containing protein</fullName>
    </submittedName>
</protein>
<evidence type="ECO:0000256" key="2">
    <source>
        <dbReference type="SAM" id="MobiDB-lite"/>
    </source>
</evidence>
<feature type="compositionally biased region" description="Gly residues" evidence="2">
    <location>
        <begin position="158"/>
        <end position="177"/>
    </location>
</feature>
<evidence type="ECO:0000259" key="3">
    <source>
        <dbReference type="PROSITE" id="PS50076"/>
    </source>
</evidence>
<reference evidence="5" key="2">
    <citation type="submission" date="2022-06" db="EMBL/GenBank/DDBJ databases">
        <authorList>
            <person name="Holder M.E."/>
            <person name="Ajami N.J."/>
            <person name="Petrosino J.F."/>
        </authorList>
    </citation>
    <scope>NUCLEOTIDE SEQUENCE</scope>
    <source>
        <strain evidence="5">RMA 8861</strain>
    </source>
</reference>
<evidence type="ECO:0000256" key="1">
    <source>
        <dbReference type="ARBA" id="ARBA00022705"/>
    </source>
</evidence>
<dbReference type="InterPro" id="IPR036869">
    <property type="entry name" value="J_dom_sf"/>
</dbReference>
<dbReference type="InterPro" id="IPR001623">
    <property type="entry name" value="DnaJ_domain"/>
</dbReference>
<dbReference type="Proteomes" id="UP001055437">
    <property type="component" value="Chromosome"/>
</dbReference>
<dbReference type="SUPFAM" id="SSF46565">
    <property type="entry name" value="Chaperone J-domain"/>
    <property type="match status" value="1"/>
</dbReference>